<evidence type="ECO:0000313" key="2">
    <source>
        <dbReference type="Proteomes" id="UP000036780"/>
    </source>
</evidence>
<organism evidence="1 2">
    <name type="scientific">Virgibacillus pantothenticus</name>
    <dbReference type="NCBI Taxonomy" id="1473"/>
    <lineage>
        <taxon>Bacteria</taxon>
        <taxon>Bacillati</taxon>
        <taxon>Bacillota</taxon>
        <taxon>Bacilli</taxon>
        <taxon>Bacillales</taxon>
        <taxon>Bacillaceae</taxon>
        <taxon>Virgibacillus</taxon>
    </lineage>
</organism>
<gene>
    <name evidence="1" type="ORF">AFK71_12080</name>
</gene>
<dbReference type="EMBL" id="LGTO01000007">
    <property type="protein sequence ID" value="KNE20889.1"/>
    <property type="molecule type" value="Genomic_DNA"/>
</dbReference>
<proteinExistence type="predicted"/>
<name>A0A0L0QQN0_VIRPA</name>
<sequence>MNKTISKKELQDMGFLPYQAVDIIRQAKYYMVRQGYPYYNNKRLGRVPCHAVENIIGVDVSLEEGDTNGKD</sequence>
<protein>
    <recommendedName>
        <fullName evidence="3">DUF3173 domain-containing protein</fullName>
    </recommendedName>
</protein>
<dbReference type="OrthoDB" id="1915051at2"/>
<dbReference type="PATRIC" id="fig|1473.5.peg.979"/>
<dbReference type="GeneID" id="66872332"/>
<dbReference type="InterPro" id="IPR021512">
    <property type="entry name" value="DUF3173"/>
</dbReference>
<accession>A0A0L0QQN0</accession>
<evidence type="ECO:0008006" key="3">
    <source>
        <dbReference type="Google" id="ProtNLM"/>
    </source>
</evidence>
<dbReference type="Pfam" id="PF11372">
    <property type="entry name" value="DUF3173"/>
    <property type="match status" value="1"/>
</dbReference>
<dbReference type="RefSeq" id="WP_050353461.1">
    <property type="nucleotide sequence ID" value="NZ_BOSN01000006.1"/>
</dbReference>
<reference evidence="2" key="1">
    <citation type="submission" date="2015-07" db="EMBL/GenBank/DDBJ databases">
        <title>Fjat-10053 dsm26.</title>
        <authorList>
            <person name="Liu B."/>
            <person name="Wang J."/>
            <person name="Zhu Y."/>
            <person name="Liu G."/>
            <person name="Chen Q."/>
            <person name="Chen Z."/>
            <person name="Lan J."/>
            <person name="Che J."/>
            <person name="Ge C."/>
            <person name="Shi H."/>
            <person name="Pan Z."/>
            <person name="Liu X."/>
        </authorList>
    </citation>
    <scope>NUCLEOTIDE SEQUENCE [LARGE SCALE GENOMIC DNA]</scope>
    <source>
        <strain evidence="2">DSM 26</strain>
    </source>
</reference>
<dbReference type="AlphaFoldDB" id="A0A0L0QQN0"/>
<evidence type="ECO:0000313" key="1">
    <source>
        <dbReference type="EMBL" id="KNE20889.1"/>
    </source>
</evidence>
<dbReference type="Proteomes" id="UP000036780">
    <property type="component" value="Unassembled WGS sequence"/>
</dbReference>
<comment type="caution">
    <text evidence="1">The sequence shown here is derived from an EMBL/GenBank/DDBJ whole genome shotgun (WGS) entry which is preliminary data.</text>
</comment>
<keyword evidence="2" id="KW-1185">Reference proteome</keyword>